<evidence type="ECO:0000313" key="1">
    <source>
        <dbReference type="EMBL" id="ATX66954.1"/>
    </source>
</evidence>
<protein>
    <recommendedName>
        <fullName evidence="3">N-acetyltransferase domain-containing protein</fullName>
    </recommendedName>
</protein>
<keyword evidence="2" id="KW-1185">Reference proteome</keyword>
<reference evidence="1 2" key="1">
    <citation type="submission" date="2017-11" db="EMBL/GenBank/DDBJ databases">
        <title>Revised Sequence and Annotation of the Rhodobaca barguzinensis strain alga05 Genome.</title>
        <authorList>
            <person name="Kopejtka K."/>
            <person name="Tomasch J.M."/>
            <person name="Bunk B."/>
            <person name="Koblizek M."/>
        </authorList>
    </citation>
    <scope>NUCLEOTIDE SEQUENCE [LARGE SCALE GENOMIC DNA]</scope>
    <source>
        <strain evidence="2">alga05</strain>
    </source>
</reference>
<dbReference type="Gene3D" id="3.40.630.30">
    <property type="match status" value="1"/>
</dbReference>
<name>A0A2K8KC10_9RHOB</name>
<dbReference type="AlphaFoldDB" id="A0A2K8KC10"/>
<evidence type="ECO:0008006" key="3">
    <source>
        <dbReference type="Google" id="ProtNLM"/>
    </source>
</evidence>
<dbReference type="Proteomes" id="UP000228948">
    <property type="component" value="Chromosome"/>
</dbReference>
<gene>
    <name evidence="1" type="ORF">BG454_14945</name>
</gene>
<dbReference type="KEGG" id="rbg:BG454_14945"/>
<proteinExistence type="predicted"/>
<accession>A0A2K8KC10</accession>
<dbReference type="OrthoDB" id="62581at2"/>
<evidence type="ECO:0000313" key="2">
    <source>
        <dbReference type="Proteomes" id="UP000228948"/>
    </source>
</evidence>
<sequence length="281" mass="30734">MTIETLKTDGASLTLHLNGPDWDGACAATLGNVSFKAPQTGAALLEQALARVREVGMDRVLGPMAGDTWHSYRFVSESDGSPAFLMEPANRPHEPLIFADAGFQPVARYFSARMSLENNDPASLPAPDGFTVEAWDGRDPDALFREVFALSSQAFAGNAFYMPIAEAAFLDMYKPVIPLLRRELIFFARRPDGALAGFLFAIPNYAEGLDTKTVILKTYASFVPGAGRHMVHACHVAARALGYQTMIHALIHDDNRSAARSRQEGGQVFRRYELLGLKLDV</sequence>
<organism evidence="1 2">
    <name type="scientific">Roseinatronobacter bogoriensis subsp. barguzinensis</name>
    <dbReference type="NCBI Taxonomy" id="441209"/>
    <lineage>
        <taxon>Bacteria</taxon>
        <taxon>Pseudomonadati</taxon>
        <taxon>Pseudomonadota</taxon>
        <taxon>Alphaproteobacteria</taxon>
        <taxon>Rhodobacterales</taxon>
        <taxon>Paracoccaceae</taxon>
        <taxon>Roseinatronobacter</taxon>
    </lineage>
</organism>
<dbReference type="RefSeq" id="WP_071481412.1">
    <property type="nucleotide sequence ID" value="NZ_CP024899.1"/>
</dbReference>
<dbReference type="EMBL" id="CP024899">
    <property type="protein sequence ID" value="ATX66954.1"/>
    <property type="molecule type" value="Genomic_DNA"/>
</dbReference>
<dbReference type="STRING" id="441209.GCA_001870665_02771"/>